<dbReference type="STRING" id="946122.A0A0C2WCY5"/>
<dbReference type="FunCoup" id="A0A0C2WCY5">
    <property type="interactions" value="238"/>
</dbReference>
<dbReference type="SUPFAM" id="SSF48371">
    <property type="entry name" value="ARM repeat"/>
    <property type="match status" value="2"/>
</dbReference>
<dbReference type="GO" id="GO:0042147">
    <property type="term" value="P:retrograde transport, endosome to Golgi"/>
    <property type="evidence" value="ECO:0007669"/>
    <property type="project" value="TreeGrafter"/>
</dbReference>
<dbReference type="InParanoid" id="A0A0C2WCY5"/>
<accession>A0A0C2WCY5</accession>
<dbReference type="GO" id="GO:0016020">
    <property type="term" value="C:membrane"/>
    <property type="evidence" value="ECO:0007669"/>
    <property type="project" value="TreeGrafter"/>
</dbReference>
<feature type="region of interest" description="Disordered" evidence="3">
    <location>
        <begin position="577"/>
        <end position="602"/>
    </location>
</feature>
<dbReference type="GO" id="GO:0006897">
    <property type="term" value="P:endocytosis"/>
    <property type="evidence" value="ECO:0007669"/>
    <property type="project" value="TreeGrafter"/>
</dbReference>
<feature type="region of interest" description="Disordered" evidence="3">
    <location>
        <begin position="175"/>
        <end position="222"/>
    </location>
</feature>
<name>A0A0C2WCY5_AMAMK</name>
<dbReference type="HOGENOM" id="CLU_000503_0_0_1"/>
<dbReference type="GO" id="GO:0005794">
    <property type="term" value="C:Golgi apparatus"/>
    <property type="evidence" value="ECO:0007669"/>
    <property type="project" value="TreeGrafter"/>
</dbReference>
<dbReference type="InterPro" id="IPR057981">
    <property type="entry name" value="TPR_LAA1-like_C"/>
</dbReference>
<reference evidence="5 6" key="1">
    <citation type="submission" date="2014-04" db="EMBL/GenBank/DDBJ databases">
        <title>Evolutionary Origins and Diversification of the Mycorrhizal Mutualists.</title>
        <authorList>
            <consortium name="DOE Joint Genome Institute"/>
            <consortium name="Mycorrhizal Genomics Consortium"/>
            <person name="Kohler A."/>
            <person name="Kuo A."/>
            <person name="Nagy L.G."/>
            <person name="Floudas D."/>
            <person name="Copeland A."/>
            <person name="Barry K.W."/>
            <person name="Cichocki N."/>
            <person name="Veneault-Fourrey C."/>
            <person name="LaButti K."/>
            <person name="Lindquist E.A."/>
            <person name="Lipzen A."/>
            <person name="Lundell T."/>
            <person name="Morin E."/>
            <person name="Murat C."/>
            <person name="Riley R."/>
            <person name="Ohm R."/>
            <person name="Sun H."/>
            <person name="Tunlid A."/>
            <person name="Henrissat B."/>
            <person name="Grigoriev I.V."/>
            <person name="Hibbett D.S."/>
            <person name="Martin F."/>
        </authorList>
    </citation>
    <scope>NUCLEOTIDE SEQUENCE [LARGE SCALE GENOMIC DNA]</scope>
    <source>
        <strain evidence="5 6">Koide BX008</strain>
    </source>
</reference>
<evidence type="ECO:0000256" key="3">
    <source>
        <dbReference type="SAM" id="MobiDB-lite"/>
    </source>
</evidence>
<proteinExistence type="inferred from homology"/>
<evidence type="ECO:0000256" key="1">
    <source>
        <dbReference type="ARBA" id="ARBA00008304"/>
    </source>
</evidence>
<feature type="repeat" description="HEAT" evidence="2">
    <location>
        <begin position="963"/>
        <end position="1001"/>
    </location>
</feature>
<dbReference type="OrthoDB" id="192608at2759"/>
<evidence type="ECO:0000313" key="5">
    <source>
        <dbReference type="EMBL" id="KIL59187.1"/>
    </source>
</evidence>
<dbReference type="InterPro" id="IPR046837">
    <property type="entry name" value="Laa1/Sip1/HEATR5-like_HEAT"/>
</dbReference>
<keyword evidence="6" id="KW-1185">Reference proteome</keyword>
<protein>
    <recommendedName>
        <fullName evidence="4">LAA1-like C-terminal TPR repeats domain-containing protein</fullName>
    </recommendedName>
</protein>
<dbReference type="Pfam" id="PF25808">
    <property type="entry name" value="TPR_LAA1_C"/>
    <property type="match status" value="1"/>
</dbReference>
<organism evidence="5 6">
    <name type="scientific">Amanita muscaria (strain Koide BX008)</name>
    <dbReference type="NCBI Taxonomy" id="946122"/>
    <lineage>
        <taxon>Eukaryota</taxon>
        <taxon>Fungi</taxon>
        <taxon>Dikarya</taxon>
        <taxon>Basidiomycota</taxon>
        <taxon>Agaricomycotina</taxon>
        <taxon>Agaricomycetes</taxon>
        <taxon>Agaricomycetidae</taxon>
        <taxon>Agaricales</taxon>
        <taxon>Pluteineae</taxon>
        <taxon>Amanitaceae</taxon>
        <taxon>Amanita</taxon>
    </lineage>
</organism>
<dbReference type="Proteomes" id="UP000054549">
    <property type="component" value="Unassembled WGS sequence"/>
</dbReference>
<sequence>MYTRGETRSLFDTMQAFMKIVGEFKTPEKEAKRIAAFTCIGEIMGAFGSQFMSFMAEIVIVTLRTVKSSNSPLLRYSAFTALSKSLSTAKRAVTDSASRDIIKQSRSLLTDKSHPVQRAATQVLIGMFTSDTPPSHGDVESILNLSVKSLESGDQLTRSAHAQLVGHILASTQVERRLPVPPPSATLAKGGGSSGSGKKDKDRDGSLVAVDDNDGGLAPGTPAIAVEMSKPLWTPDEMLRRLSVQFNKSTATRKTKIGLFDFYVAVLEKLGAEWVEANYPLLVAHFMSEIVSHYNSSSFSGAMGGPGGSGGNAGGGGGPGGHAKRYERLLACRLVSIVLRDVVGVRMLSEQGQIQALKELSSSFLKRWPAMLGSAANTPGNAVLCVVLKEAAGLIGQLGNLPGTVQDALADPVLTLLSHPSHSVRISAAWALRCFCASTPLRLPNTLLTVIELLQRDLNLLLTPTSSSVTSHSSSSSLSPPPIRALGHAHALAALVSLIPSQPIYVSYDISAKVLDIAVQLLKRAGEHVLEVAWIEVDVAWTAISALLCLGPGFVRPQLAQLLVLWRNALPKPTGRDLAGGSGLGSGSSNTTSGAAASSSPSGRSPAEWAFLLHVRESALRAVLCFLRHNASSLLTLDVARRISLVLSNALQFSNNFQGLNIEDPLEMAAATGSTSTGSSSSGGALGGNPGSGFVGGELGYPGARSLTLRARESLLRKRVFQCFSALGVNRIADPMQSALLHSTASLFGSMEGYAGSHLQAAIASSTGSFSSLWTSGDGYAYGVVTGGKPGEIVEAGFGIVDSARVEGSLATASNGDEGPEEGEDMLNRDTVQVAINALLRKPVLGACEYDPLVLCQQQSRGLDGKQFYLIEPPPPTTAVADAAVELFAQLLPLQDLAVATRTVTVLLEAVRSQKLDKNIGRKAAVSVNASIAIVLALRNAMTTTHAKQARDVLGNTQVTTLLSPFLMDTLIDSDPVLRVASSEAMGRLASLSSTSFLTTQIKDLVDQVVSNRDPHGRAGCALAFGAIYSYVGGLAAGPLLKTTINVLMSLSNDPHPVVHFWALKSLATVINAASLAYAPFVSSTLGMLLKVYMVDSHEREGGTLLNANLSGDCPAYPVVCQIIDAVTTVLGPDIHESPRTRTLVLNLIKEFSLEDDEGVQVEAIKCIQHFLMFAPEYVDIPALVKQFRIHLSSSSRPPKLASINALYQLVQKDALVMSKLGGDRLVEDLFAMLDDDASVQGVRNVISSWLQQTVVHNPSAWIDLCQRIMARSNANQQATDATSNQSLRDDEGESLATGTMDSTGPNRGEGTVHVTSRWRTQLFALQCLHRICTIVAESGRREHVDPVYARNIGMPMTSLLVSRVPDLIRMAFTASTAYVTEIRLEGLMVLQDVIKVFASSPDPAYEDSLLLEQHQAPITAALTPAFSSDSTPEILASAVNACAAFVGCGVVKDVSRMGRILKLLTTALEQSKGSGMVSLGEAREMSPNASAMLRITTLSAWAQLYVASFQQAYLENVIKPHKATLAPLWITVLRDYASIRVDSDFTQESQTVGNDSTYLSLGREVLLPYYADSWPVILAAVAHAMHANDPYILAAMDGQEVRQNGTQLIEPARKRDEPTAFFYIIFGLVFEALSTSSSDSKYTASSHQSILTSALRTLKSLVKPEYSGVVLAEPTIFDELISQCYRLAMTEPATVLVELLEMLGSLATTQNPSPIDVLPPSSAATHCLRMCSYSIKHSSSSSKGPLIQGDINDKIRMLNTAFASVAAVMSILQSSQREDVRGVAIMLYTELLKDESSEIDLVGPTLPALKSLLEYPPQDQALYNRFIHALLSACLSNIDEMSGRQGLACTKKVKNNMLAAVLVLTVVPNWARIGRAVVEHCCFLITQKLLDGDDPIMLTAAHCSKTIIVASSGGSAILRECTRQLLPGLVEFIAKTAPFVNDGTIGEARVAAIGEVWKAFSTFFSSVAEDHRARTLGVLLPTLSLLLTSNHQPPSEPVRSQTVAQLLSYATSSPSAFKEAAAKLDQSMRELLEQSIRKTVAGSSSTTSTTAKPQISLRSF</sequence>
<dbReference type="InterPro" id="IPR016024">
    <property type="entry name" value="ARM-type_fold"/>
</dbReference>
<dbReference type="InterPro" id="IPR040108">
    <property type="entry name" value="Laa1/Sip1/HEATR5"/>
</dbReference>
<feature type="domain" description="LAA1-like C-terminal TPR repeats" evidence="4">
    <location>
        <begin position="1877"/>
        <end position="2048"/>
    </location>
</feature>
<dbReference type="PROSITE" id="PS50077">
    <property type="entry name" value="HEAT_REPEAT"/>
    <property type="match status" value="1"/>
</dbReference>
<dbReference type="InterPro" id="IPR021133">
    <property type="entry name" value="HEAT_type_2"/>
</dbReference>
<evidence type="ECO:0000313" key="6">
    <source>
        <dbReference type="Proteomes" id="UP000054549"/>
    </source>
</evidence>
<feature type="region of interest" description="Disordered" evidence="3">
    <location>
        <begin position="1277"/>
        <end position="1312"/>
    </location>
</feature>
<evidence type="ECO:0000256" key="2">
    <source>
        <dbReference type="PROSITE-ProRule" id="PRU00103"/>
    </source>
</evidence>
<gene>
    <name evidence="5" type="ORF">M378DRAFT_27111</name>
</gene>
<dbReference type="PANTHER" id="PTHR21663:SF0">
    <property type="entry name" value="HEAT REPEAT-CONTAINING PROTEIN 5B"/>
    <property type="match status" value="1"/>
</dbReference>
<feature type="compositionally biased region" description="Polar residues" evidence="3">
    <location>
        <begin position="1277"/>
        <end position="1287"/>
    </location>
</feature>
<feature type="compositionally biased region" description="Polar residues" evidence="3">
    <location>
        <begin position="1297"/>
        <end position="1306"/>
    </location>
</feature>
<dbReference type="InterPro" id="IPR011989">
    <property type="entry name" value="ARM-like"/>
</dbReference>
<dbReference type="GO" id="GO:0005829">
    <property type="term" value="C:cytosol"/>
    <property type="evidence" value="ECO:0007669"/>
    <property type="project" value="GOC"/>
</dbReference>
<dbReference type="Pfam" id="PF20210">
    <property type="entry name" value="Laa1_Sip1_HTR5"/>
    <property type="match status" value="1"/>
</dbReference>
<dbReference type="GO" id="GO:0030139">
    <property type="term" value="C:endocytic vesicle"/>
    <property type="evidence" value="ECO:0007669"/>
    <property type="project" value="TreeGrafter"/>
</dbReference>
<dbReference type="GO" id="GO:0008104">
    <property type="term" value="P:intracellular protein localization"/>
    <property type="evidence" value="ECO:0007669"/>
    <property type="project" value="TreeGrafter"/>
</dbReference>
<dbReference type="EMBL" id="KN818320">
    <property type="protein sequence ID" value="KIL59187.1"/>
    <property type="molecule type" value="Genomic_DNA"/>
</dbReference>
<dbReference type="Gene3D" id="1.25.10.10">
    <property type="entry name" value="Leucine-rich Repeat Variant"/>
    <property type="match status" value="3"/>
</dbReference>
<comment type="similarity">
    <text evidence="1">Belongs to the HEATR5 family.</text>
</comment>
<evidence type="ECO:0000259" key="4">
    <source>
        <dbReference type="Pfam" id="PF25808"/>
    </source>
</evidence>
<dbReference type="PANTHER" id="PTHR21663">
    <property type="entry name" value="HYPOTHETICAL HEAT DOMAIN-CONTAINING"/>
    <property type="match status" value="1"/>
</dbReference>
<feature type="compositionally biased region" description="Low complexity" evidence="3">
    <location>
        <begin position="587"/>
        <end position="602"/>
    </location>
</feature>